<evidence type="ECO:0000313" key="1">
    <source>
        <dbReference type="EMBL" id="AOO81905.1"/>
    </source>
</evidence>
<name>A0A1D7U3G8_9HYPH</name>
<dbReference type="OrthoDB" id="68993at2"/>
<gene>
    <name evidence="1" type="ORF">BHK69_16905</name>
</gene>
<proteinExistence type="predicted"/>
<evidence type="ECO:0000313" key="2">
    <source>
        <dbReference type="Proteomes" id="UP000094969"/>
    </source>
</evidence>
<dbReference type="AlphaFoldDB" id="A0A1D7U3G8"/>
<dbReference type="EMBL" id="CP017147">
    <property type="protein sequence ID" value="AOO81905.1"/>
    <property type="molecule type" value="Genomic_DNA"/>
</dbReference>
<organism evidence="1 2">
    <name type="scientific">Bosea vaviloviae</name>
    <dbReference type="NCBI Taxonomy" id="1526658"/>
    <lineage>
        <taxon>Bacteria</taxon>
        <taxon>Pseudomonadati</taxon>
        <taxon>Pseudomonadota</taxon>
        <taxon>Alphaproteobacteria</taxon>
        <taxon>Hyphomicrobiales</taxon>
        <taxon>Boseaceae</taxon>
        <taxon>Bosea</taxon>
    </lineage>
</organism>
<dbReference type="KEGG" id="bvv:BHK69_16905"/>
<accession>A0A1D7U3G8</accession>
<keyword evidence="2" id="KW-1185">Reference proteome</keyword>
<sequence length="81" mass="8880">MKPPSPVLIVDANIILSCALGLRGGDVLNFVGSRRLLTMSQYGVKEVENWSHDRDFAGTGWPSWSSANLRAALVRETIKPI</sequence>
<reference evidence="1 2" key="1">
    <citation type="journal article" date="2015" name="Antonie Van Leeuwenhoek">
        <title>Bosea vaviloviae sp. nov., a new species of slow-growing rhizobia isolated from nodules of the relict species Vavilovia formosa (Stev.) Fed.</title>
        <authorList>
            <person name="Safronova V.I."/>
            <person name="Kuznetsova I.G."/>
            <person name="Sazanova A.L."/>
            <person name="Kimeklis A.K."/>
            <person name="Belimov A.A."/>
            <person name="Andronov E.E."/>
            <person name="Pinaev A.G."/>
            <person name="Chizhevskaya E.P."/>
            <person name="Pukhaev A.R."/>
            <person name="Popov K.P."/>
            <person name="Willems A."/>
            <person name="Tikhonovich I.A."/>
        </authorList>
    </citation>
    <scope>NUCLEOTIDE SEQUENCE [LARGE SCALE GENOMIC DNA]</scope>
    <source>
        <strain evidence="1 2">Vaf18</strain>
    </source>
</reference>
<dbReference type="Proteomes" id="UP000094969">
    <property type="component" value="Chromosome"/>
</dbReference>
<dbReference type="RefSeq" id="WP_069691115.1">
    <property type="nucleotide sequence ID" value="NZ_CP017147.1"/>
</dbReference>
<evidence type="ECO:0008006" key="3">
    <source>
        <dbReference type="Google" id="ProtNLM"/>
    </source>
</evidence>
<dbReference type="STRING" id="1526658.BHK69_16905"/>
<protein>
    <recommendedName>
        <fullName evidence="3">PIN domain-containing protein</fullName>
    </recommendedName>
</protein>